<dbReference type="Proteomes" id="UP000288178">
    <property type="component" value="Unassembled WGS sequence"/>
</dbReference>
<dbReference type="AlphaFoldDB" id="A0A437JL64"/>
<evidence type="ECO:0000313" key="4">
    <source>
        <dbReference type="Proteomes" id="UP000288178"/>
    </source>
</evidence>
<dbReference type="RefSeq" id="WP_128201563.1">
    <property type="nucleotide sequence ID" value="NZ_SACT01000016.1"/>
</dbReference>
<name>A0A437JL64_9BURK</name>
<comment type="caution">
    <text evidence="3">The sequence shown here is derived from an EMBL/GenBank/DDBJ whole genome shotgun (WGS) entry which is preliminary data.</text>
</comment>
<evidence type="ECO:0000256" key="2">
    <source>
        <dbReference type="SAM" id="Phobius"/>
    </source>
</evidence>
<keyword evidence="2" id="KW-1133">Transmembrane helix</keyword>
<accession>A0A437JL64</accession>
<keyword evidence="2" id="KW-0472">Membrane</keyword>
<sequence length="100" mass="11881">MSNDRNRYRGSNHYTRSDHRRRTVSRSSGTWWKAIDKGVGRTASAIWHSSDAYQMFYGENWWAYVKRCLLVLGLRLVLTAFMCAIWIPFCIWLLIQLLSY</sequence>
<evidence type="ECO:0000313" key="3">
    <source>
        <dbReference type="EMBL" id="RVT47452.1"/>
    </source>
</evidence>
<feature type="transmembrane region" description="Helical" evidence="2">
    <location>
        <begin position="76"/>
        <end position="95"/>
    </location>
</feature>
<organism evidence="3 4">
    <name type="scientific">Rubrivivax albus</name>
    <dbReference type="NCBI Taxonomy" id="2499835"/>
    <lineage>
        <taxon>Bacteria</taxon>
        <taxon>Pseudomonadati</taxon>
        <taxon>Pseudomonadota</taxon>
        <taxon>Betaproteobacteria</taxon>
        <taxon>Burkholderiales</taxon>
        <taxon>Sphaerotilaceae</taxon>
        <taxon>Rubrivivax</taxon>
    </lineage>
</organism>
<proteinExistence type="predicted"/>
<evidence type="ECO:0000256" key="1">
    <source>
        <dbReference type="SAM" id="MobiDB-lite"/>
    </source>
</evidence>
<reference evidence="3 4" key="1">
    <citation type="submission" date="2019-01" db="EMBL/GenBank/DDBJ databases">
        <authorList>
            <person name="Chen W.-M."/>
        </authorList>
    </citation>
    <scope>NUCLEOTIDE SEQUENCE [LARGE SCALE GENOMIC DNA]</scope>
    <source>
        <strain evidence="3 4">ICH-3</strain>
    </source>
</reference>
<feature type="region of interest" description="Disordered" evidence="1">
    <location>
        <begin position="1"/>
        <end position="27"/>
    </location>
</feature>
<dbReference type="EMBL" id="SACT01000016">
    <property type="protein sequence ID" value="RVT47452.1"/>
    <property type="molecule type" value="Genomic_DNA"/>
</dbReference>
<gene>
    <name evidence="3" type="ORF">ENE75_24110</name>
</gene>
<protein>
    <submittedName>
        <fullName evidence="3">Uncharacterized protein</fullName>
    </submittedName>
</protein>
<keyword evidence="4" id="KW-1185">Reference proteome</keyword>
<keyword evidence="2" id="KW-0812">Transmembrane</keyword>